<evidence type="ECO:0000313" key="3">
    <source>
        <dbReference type="Proteomes" id="UP000281118"/>
    </source>
</evidence>
<feature type="transmembrane region" description="Helical" evidence="1">
    <location>
        <begin position="75"/>
        <end position="101"/>
    </location>
</feature>
<accession>A0A3S0XQY1</accession>
<feature type="transmembrane region" description="Helical" evidence="1">
    <location>
        <begin position="43"/>
        <end position="63"/>
    </location>
</feature>
<evidence type="ECO:0000256" key="1">
    <source>
        <dbReference type="SAM" id="Phobius"/>
    </source>
</evidence>
<organism evidence="2 3">
    <name type="scientific">Variovorax guangxiensis</name>
    <dbReference type="NCBI Taxonomy" id="1775474"/>
    <lineage>
        <taxon>Bacteria</taxon>
        <taxon>Pseudomonadati</taxon>
        <taxon>Pseudomonadota</taxon>
        <taxon>Betaproteobacteria</taxon>
        <taxon>Burkholderiales</taxon>
        <taxon>Comamonadaceae</taxon>
        <taxon>Variovorax</taxon>
    </lineage>
</organism>
<dbReference type="OrthoDB" id="8856112at2"/>
<keyword evidence="1" id="KW-0472">Membrane</keyword>
<protein>
    <submittedName>
        <fullName evidence="2">Uncharacterized protein</fullName>
    </submittedName>
</protein>
<keyword evidence="1" id="KW-0812">Transmembrane</keyword>
<proteinExistence type="predicted"/>
<name>A0A3S0XQY1_9BURK</name>
<dbReference type="Proteomes" id="UP000281118">
    <property type="component" value="Unassembled WGS sequence"/>
</dbReference>
<reference evidence="2 3" key="1">
    <citation type="submission" date="2018-12" db="EMBL/GenBank/DDBJ databases">
        <title>The genome sequences of Variovorax guangxiensis DSM 27352.</title>
        <authorList>
            <person name="Gao J."/>
            <person name="Sun J."/>
        </authorList>
    </citation>
    <scope>NUCLEOTIDE SEQUENCE [LARGE SCALE GENOMIC DNA]</scope>
    <source>
        <strain evidence="2 3">DSM 27352</strain>
    </source>
</reference>
<gene>
    <name evidence="2" type="ORF">EJP67_09395</name>
</gene>
<sequence>MNNHRRNVLGCLSVLAWFLTMPAVFVAVGALDQRKFQSISDNIAPIIATILFAWAIWIYWRFVPGAPRIWQRIGYLAAFLMGMCLLGVSAMWVTFWVMMAIHGA</sequence>
<comment type="caution">
    <text evidence="2">The sequence shown here is derived from an EMBL/GenBank/DDBJ whole genome shotgun (WGS) entry which is preliminary data.</text>
</comment>
<dbReference type="EMBL" id="RXFT01000003">
    <property type="protein sequence ID" value="RUR67277.1"/>
    <property type="molecule type" value="Genomic_DNA"/>
</dbReference>
<keyword evidence="1" id="KW-1133">Transmembrane helix</keyword>
<evidence type="ECO:0000313" key="2">
    <source>
        <dbReference type="EMBL" id="RUR67277.1"/>
    </source>
</evidence>
<dbReference type="AlphaFoldDB" id="A0A3S0XQY1"/>
<dbReference type="RefSeq" id="WP_126021447.1">
    <property type="nucleotide sequence ID" value="NZ_RXFT01000003.1"/>
</dbReference>